<keyword evidence="2" id="KW-0808">Transferase</keyword>
<feature type="domain" description="N-acetyltransferase" evidence="1">
    <location>
        <begin position="5"/>
        <end position="141"/>
    </location>
</feature>
<evidence type="ECO:0000259" key="1">
    <source>
        <dbReference type="PROSITE" id="PS51186"/>
    </source>
</evidence>
<dbReference type="OrthoDB" id="9796171at2"/>
<dbReference type="Pfam" id="PF13673">
    <property type="entry name" value="Acetyltransf_10"/>
    <property type="match status" value="1"/>
</dbReference>
<dbReference type="GO" id="GO:0004343">
    <property type="term" value="F:glucosamine 6-phosphate N-acetyltransferase activity"/>
    <property type="evidence" value="ECO:0007669"/>
    <property type="project" value="TreeGrafter"/>
</dbReference>
<protein>
    <submittedName>
        <fullName evidence="2">Acetyltransferase, GNAT family protein</fullName>
    </submittedName>
</protein>
<dbReference type="PANTHER" id="PTHR13355">
    <property type="entry name" value="GLUCOSAMINE 6-PHOSPHATE N-ACETYLTRANSFERASE"/>
    <property type="match status" value="1"/>
</dbReference>
<dbReference type="KEGG" id="smoo:SMONO_v1c01670"/>
<accession>A0A2K9LTM0</accession>
<gene>
    <name evidence="2" type="ORF">SMONO_v1c01670</name>
</gene>
<reference evidence="2 3" key="1">
    <citation type="submission" date="2017-12" db="EMBL/GenBank/DDBJ databases">
        <title>Complete genome sequence of Spiroplasma monobiae MQ-1 (ATCC 33825).</title>
        <authorList>
            <person name="Tsai Y.-M."/>
            <person name="Lo W.-S."/>
            <person name="Wu P.-S."/>
            <person name="Cho S.-T."/>
            <person name="Kuo C.-H."/>
        </authorList>
    </citation>
    <scope>NUCLEOTIDE SEQUENCE [LARGE SCALE GENOMIC DNA]</scope>
    <source>
        <strain evidence="2 3">MQ-1</strain>
    </source>
</reference>
<sequence length="141" mass="16446">MEYLVDFSNDNTVFEQACIIRKKVFCDEQGYPVEEEMDEHDSHSFHFLGFYNNEPVACARILKKDQHWHLGRIAVLKEFRGKGLGSELVKYLVDYATNELKAEELHLSAQETAVKIYENVGFKVTSEPYLDGTIYHYDMVR</sequence>
<dbReference type="Proteomes" id="UP000234790">
    <property type="component" value="Chromosome"/>
</dbReference>
<dbReference type="SUPFAM" id="SSF55729">
    <property type="entry name" value="Acyl-CoA N-acyltransferases (Nat)"/>
    <property type="match status" value="1"/>
</dbReference>
<evidence type="ECO:0000313" key="2">
    <source>
        <dbReference type="EMBL" id="AUM62418.1"/>
    </source>
</evidence>
<dbReference type="InterPro" id="IPR000182">
    <property type="entry name" value="GNAT_dom"/>
</dbReference>
<dbReference type="PROSITE" id="PS51186">
    <property type="entry name" value="GNAT"/>
    <property type="match status" value="1"/>
</dbReference>
<organism evidence="2 3">
    <name type="scientific">Spiroplasma monobiae MQ-1</name>
    <dbReference type="NCBI Taxonomy" id="1336748"/>
    <lineage>
        <taxon>Bacteria</taxon>
        <taxon>Bacillati</taxon>
        <taxon>Mycoplasmatota</taxon>
        <taxon>Mollicutes</taxon>
        <taxon>Entomoplasmatales</taxon>
        <taxon>Spiroplasmataceae</taxon>
        <taxon>Spiroplasma</taxon>
    </lineage>
</organism>
<dbReference type="InterPro" id="IPR016181">
    <property type="entry name" value="Acyl_CoA_acyltransferase"/>
</dbReference>
<dbReference type="Gene3D" id="3.40.630.30">
    <property type="match status" value="1"/>
</dbReference>
<proteinExistence type="predicted"/>
<dbReference type="InterPro" id="IPR039143">
    <property type="entry name" value="GNPNAT1-like"/>
</dbReference>
<dbReference type="AlphaFoldDB" id="A0A2K9LTM0"/>
<evidence type="ECO:0000313" key="3">
    <source>
        <dbReference type="Proteomes" id="UP000234790"/>
    </source>
</evidence>
<dbReference type="RefSeq" id="WP_158637879.1">
    <property type="nucleotide sequence ID" value="NZ_CP025543.1"/>
</dbReference>
<dbReference type="CDD" id="cd04301">
    <property type="entry name" value="NAT_SF"/>
    <property type="match status" value="1"/>
</dbReference>
<dbReference type="PANTHER" id="PTHR13355:SF11">
    <property type="entry name" value="GLUCOSAMINE 6-PHOSPHATE N-ACETYLTRANSFERASE"/>
    <property type="match status" value="1"/>
</dbReference>
<dbReference type="EMBL" id="CP025543">
    <property type="protein sequence ID" value="AUM62418.1"/>
    <property type="molecule type" value="Genomic_DNA"/>
</dbReference>
<name>A0A2K9LTM0_SPISQ</name>
<keyword evidence="3" id="KW-1185">Reference proteome</keyword>